<dbReference type="EMBL" id="JADWDC010000004">
    <property type="protein sequence ID" value="MCC0175838.1"/>
    <property type="molecule type" value="Genomic_DNA"/>
</dbReference>
<keyword evidence="7" id="KW-1185">Reference proteome</keyword>
<comment type="similarity">
    <text evidence="3">Belongs to the AAA ATPase family. Highly divergent.</text>
</comment>
<evidence type="ECO:0000256" key="4">
    <source>
        <dbReference type="ARBA" id="ARBA00040480"/>
    </source>
</evidence>
<dbReference type="Gene3D" id="3.40.50.300">
    <property type="entry name" value="P-loop containing nucleotide triphosphate hydrolases"/>
    <property type="match status" value="1"/>
</dbReference>
<organism evidence="6 7">
    <name type="scientific">Waterburya agarophytonicola KI4</name>
    <dbReference type="NCBI Taxonomy" id="2874699"/>
    <lineage>
        <taxon>Bacteria</taxon>
        <taxon>Bacillati</taxon>
        <taxon>Cyanobacteriota</taxon>
        <taxon>Cyanophyceae</taxon>
        <taxon>Pleurocapsales</taxon>
        <taxon>Hyellaceae</taxon>
        <taxon>Waterburya</taxon>
        <taxon>Waterburya agarophytonicola</taxon>
    </lineage>
</organism>
<keyword evidence="2" id="KW-0067">ATP-binding</keyword>
<dbReference type="RefSeq" id="WP_229638837.1">
    <property type="nucleotide sequence ID" value="NZ_JADWDC010000004.1"/>
</dbReference>
<dbReference type="Proteomes" id="UP000729733">
    <property type="component" value="Unassembled WGS sequence"/>
</dbReference>
<evidence type="ECO:0000313" key="6">
    <source>
        <dbReference type="EMBL" id="MCC0175838.1"/>
    </source>
</evidence>
<dbReference type="InterPro" id="IPR003959">
    <property type="entry name" value="ATPase_AAA_core"/>
</dbReference>
<gene>
    <name evidence="6" type="ORF">I4641_02430</name>
</gene>
<protein>
    <recommendedName>
        <fullName evidence="4">Uncharacterized AAA domain-containing protein ycf46</fullName>
    </recommendedName>
</protein>
<dbReference type="SUPFAM" id="SSF52540">
    <property type="entry name" value="P-loop containing nucleoside triphosphate hydrolases"/>
    <property type="match status" value="1"/>
</dbReference>
<sequence>MDIINWKKIFSSKIAAIEFSICDRNFVLKEIAEHYPDDRVYFWNQGYKYLQWFTENRLEVLPDYVISSEAEALELTSSLDGVLVVEGLGQIESNKSLTYKLENLYFDSLSRTKLILADCLISIPDSLYSIIPKVKVKLPNVSEIQNFLSTEKHSNRDCTQYIGLSYGEIKLLNQRQMSENDILAYKTAKLAAKGLRITPAPDVESIGGLDLLMRDLNKIRKLFHPTAYERGLRPPKGCLLWGLPGTGKSLTAKMLSRILKVPLISCNWNELISSSLSKSLQNIDLVFQLVDSIGACVIFFDEFEKAFFGWNSGSAGGVMAKQAGYLLSWMQDHTSPSIMVATINRLDMLPPELIRRFEYVWFFDINLHNGAMYEVLKVHLNLHFPGFYEQFKDEDWYRIFSQYRSCSPDELGKAVRRVHDEIFYQNLHIDLTVEILIEYLIKERQNFKPAVSDRKISDALAKIRRTADFARPVQGKDRSRFASPPIRLYQEKKSSLPEGYTPAI</sequence>
<dbReference type="Pfam" id="PF00004">
    <property type="entry name" value="AAA"/>
    <property type="match status" value="1"/>
</dbReference>
<evidence type="ECO:0000313" key="7">
    <source>
        <dbReference type="Proteomes" id="UP000729733"/>
    </source>
</evidence>
<dbReference type="SMART" id="SM00382">
    <property type="entry name" value="AAA"/>
    <property type="match status" value="1"/>
</dbReference>
<evidence type="ECO:0000256" key="2">
    <source>
        <dbReference type="ARBA" id="ARBA00022840"/>
    </source>
</evidence>
<keyword evidence="1" id="KW-0547">Nucleotide-binding</keyword>
<dbReference type="PANTHER" id="PTHR42960">
    <property type="entry name" value="YCF46 PROTEIN"/>
    <property type="match status" value="1"/>
</dbReference>
<dbReference type="GO" id="GO:0005524">
    <property type="term" value="F:ATP binding"/>
    <property type="evidence" value="ECO:0007669"/>
    <property type="project" value="UniProtKB-KW"/>
</dbReference>
<comment type="caution">
    <text evidence="6">The sequence shown here is derived from an EMBL/GenBank/DDBJ whole genome shotgun (WGS) entry which is preliminary data.</text>
</comment>
<evidence type="ECO:0000256" key="1">
    <source>
        <dbReference type="ARBA" id="ARBA00022741"/>
    </source>
</evidence>
<evidence type="ECO:0000259" key="5">
    <source>
        <dbReference type="SMART" id="SM00382"/>
    </source>
</evidence>
<dbReference type="InterPro" id="IPR003593">
    <property type="entry name" value="AAA+_ATPase"/>
</dbReference>
<reference evidence="6" key="1">
    <citation type="journal article" date="2021" name="Antonie Van Leeuwenhoek">
        <title>Draft genome and description of Waterburya agarophytonicola gen. nov. sp. nov. (Pleurocapsales, Cyanobacteria): a seaweed symbiont.</title>
        <authorList>
            <person name="Bonthond G."/>
            <person name="Shalygin S."/>
            <person name="Bayer T."/>
            <person name="Weinberger F."/>
        </authorList>
    </citation>
    <scope>NUCLEOTIDE SEQUENCE</scope>
    <source>
        <strain evidence="6">KI4</strain>
    </source>
</reference>
<dbReference type="PANTHER" id="PTHR42960:SF1">
    <property type="entry name" value="YCF46 PROTEIN"/>
    <property type="match status" value="1"/>
</dbReference>
<dbReference type="InterPro" id="IPR027417">
    <property type="entry name" value="P-loop_NTPase"/>
</dbReference>
<feature type="domain" description="AAA+ ATPase" evidence="5">
    <location>
        <begin position="234"/>
        <end position="367"/>
    </location>
</feature>
<proteinExistence type="inferred from homology"/>
<name>A0A964BNY7_9CYAN</name>
<dbReference type="AlphaFoldDB" id="A0A964BNY7"/>
<dbReference type="InterPro" id="IPR052381">
    <property type="entry name" value="AAA_domain_protein"/>
</dbReference>
<evidence type="ECO:0000256" key="3">
    <source>
        <dbReference type="ARBA" id="ARBA00038088"/>
    </source>
</evidence>
<accession>A0A964BNY7</accession>
<dbReference type="GO" id="GO:0016887">
    <property type="term" value="F:ATP hydrolysis activity"/>
    <property type="evidence" value="ECO:0007669"/>
    <property type="project" value="InterPro"/>
</dbReference>